<dbReference type="AlphaFoldDB" id="A0AA47KL96"/>
<protein>
    <submittedName>
        <fullName evidence="2">DUF2061 domain-containing protein</fullName>
    </submittedName>
</protein>
<evidence type="ECO:0000313" key="2">
    <source>
        <dbReference type="EMBL" id="WBA08996.1"/>
    </source>
</evidence>
<dbReference type="RefSeq" id="WP_046073949.1">
    <property type="nucleotide sequence ID" value="NZ_CP114588.1"/>
</dbReference>
<evidence type="ECO:0000313" key="3">
    <source>
        <dbReference type="Proteomes" id="UP001164748"/>
    </source>
</evidence>
<dbReference type="EMBL" id="CP114588">
    <property type="protein sequence ID" value="WBA08996.1"/>
    <property type="molecule type" value="Genomic_DNA"/>
</dbReference>
<organism evidence="2 3">
    <name type="scientific">Salinivibrio kushneri</name>
    <dbReference type="NCBI Taxonomy" id="1908198"/>
    <lineage>
        <taxon>Bacteria</taxon>
        <taxon>Pseudomonadati</taxon>
        <taxon>Pseudomonadota</taxon>
        <taxon>Gammaproteobacteria</taxon>
        <taxon>Vibrionales</taxon>
        <taxon>Vibrionaceae</taxon>
        <taxon>Salinivibrio</taxon>
    </lineage>
</organism>
<name>A0AA47KL96_9GAMM</name>
<sequence length="127" mass="14094">MKKTLSFAAIHFSIAFTVAYVLTGDIIIGSLIAMTEPTVNTGAFYLHEKLWQLSRQARPAVKTASFAVVHFNVAFLVGYLISGDWLVGGALALVEPSINTLAYFFHEKVWQRRHAVKPAPLHLGHHH</sequence>
<dbReference type="InterPro" id="IPR018638">
    <property type="entry name" value="DUF2061_membrane"/>
</dbReference>
<accession>A0AA47KL96</accession>
<reference evidence="2" key="1">
    <citation type="submission" date="2022-09" db="EMBL/GenBank/DDBJ databases">
        <authorList>
            <person name="Li Z.-J."/>
        </authorList>
    </citation>
    <scope>NUCLEOTIDE SEQUENCE</scope>
    <source>
        <strain evidence="2">TGB11</strain>
    </source>
</reference>
<proteinExistence type="predicted"/>
<dbReference type="Pfam" id="PF09834">
    <property type="entry name" value="DUF2061"/>
    <property type="match status" value="2"/>
</dbReference>
<feature type="domain" description="DUF2061" evidence="1">
    <location>
        <begin position="1"/>
        <end position="52"/>
    </location>
</feature>
<feature type="domain" description="DUF2061" evidence="1">
    <location>
        <begin position="61"/>
        <end position="111"/>
    </location>
</feature>
<evidence type="ECO:0000259" key="1">
    <source>
        <dbReference type="Pfam" id="PF09834"/>
    </source>
</evidence>
<gene>
    <name evidence="2" type="ORF">N8M53_01860</name>
</gene>
<dbReference type="Proteomes" id="UP001164748">
    <property type="component" value="Chromosome"/>
</dbReference>